<evidence type="ECO:0000313" key="1">
    <source>
        <dbReference type="EMBL" id="KAH0557855.1"/>
    </source>
</evidence>
<organism evidence="1 2">
    <name type="scientific">Cotesia glomerata</name>
    <name type="common">Lepidopteran parasitic wasp</name>
    <name type="synonym">Apanteles glomeratus</name>
    <dbReference type="NCBI Taxonomy" id="32391"/>
    <lineage>
        <taxon>Eukaryota</taxon>
        <taxon>Metazoa</taxon>
        <taxon>Ecdysozoa</taxon>
        <taxon>Arthropoda</taxon>
        <taxon>Hexapoda</taxon>
        <taxon>Insecta</taxon>
        <taxon>Pterygota</taxon>
        <taxon>Neoptera</taxon>
        <taxon>Endopterygota</taxon>
        <taxon>Hymenoptera</taxon>
        <taxon>Apocrita</taxon>
        <taxon>Ichneumonoidea</taxon>
        <taxon>Braconidae</taxon>
        <taxon>Microgastrinae</taxon>
        <taxon>Cotesia</taxon>
    </lineage>
</organism>
<dbReference type="Proteomes" id="UP000826195">
    <property type="component" value="Unassembled WGS sequence"/>
</dbReference>
<reference evidence="1 2" key="1">
    <citation type="journal article" date="2021" name="J. Hered.">
        <title>A chromosome-level genome assembly of the parasitoid wasp, Cotesia glomerata (Hymenoptera: Braconidae).</title>
        <authorList>
            <person name="Pinto B.J."/>
            <person name="Weis J.J."/>
            <person name="Gamble T."/>
            <person name="Ode P.J."/>
            <person name="Paul R."/>
            <person name="Zaspel J.M."/>
        </authorList>
    </citation>
    <scope>NUCLEOTIDE SEQUENCE [LARGE SCALE GENOMIC DNA]</scope>
    <source>
        <strain evidence="1">CgM1</strain>
    </source>
</reference>
<name>A0AAV7IS14_COTGL</name>
<keyword evidence="2" id="KW-1185">Reference proteome</keyword>
<accession>A0AAV7IS14</accession>
<dbReference type="EMBL" id="JAHXZJ010000747">
    <property type="protein sequence ID" value="KAH0557855.1"/>
    <property type="molecule type" value="Genomic_DNA"/>
</dbReference>
<sequence length="140" mass="15570">MNMHPLTVGKSMTWETGTQDAQGHHNIKHDVSAILMLKVRTDFKRGIAIIGLPWRLRDQACSILAAHHKTTDSESFAIVFVFRAPRSNLSASYSLTNLEPQFSVWCPGDECAGLKCTPFVLATLTRLGHFFFLAPAEILT</sequence>
<dbReference type="AlphaFoldDB" id="A0AAV7IS14"/>
<comment type="caution">
    <text evidence="1">The sequence shown here is derived from an EMBL/GenBank/DDBJ whole genome shotgun (WGS) entry which is preliminary data.</text>
</comment>
<gene>
    <name evidence="1" type="ORF">KQX54_012363</name>
</gene>
<protein>
    <submittedName>
        <fullName evidence="1">Uncharacterized protein</fullName>
    </submittedName>
</protein>
<proteinExistence type="predicted"/>
<evidence type="ECO:0000313" key="2">
    <source>
        <dbReference type="Proteomes" id="UP000826195"/>
    </source>
</evidence>